<dbReference type="InterPro" id="IPR001296">
    <property type="entry name" value="Glyco_trans_1"/>
</dbReference>
<evidence type="ECO:0000259" key="2">
    <source>
        <dbReference type="Pfam" id="PF00534"/>
    </source>
</evidence>
<reference evidence="3 4" key="1">
    <citation type="submission" date="2016-06" db="EMBL/GenBank/DDBJ databases">
        <authorList>
            <person name="Olsen C.W."/>
            <person name="Carey S."/>
            <person name="Hinshaw L."/>
            <person name="Karasin A.I."/>
        </authorList>
    </citation>
    <scope>NUCLEOTIDE SEQUENCE [LARGE SCALE GENOMIC DNA]</scope>
    <source>
        <strain evidence="3 4">LZ-22</strain>
    </source>
</reference>
<dbReference type="SUPFAM" id="SSF53756">
    <property type="entry name" value="UDP-Glycosyltransferase/glycogen phosphorylase"/>
    <property type="match status" value="1"/>
</dbReference>
<dbReference type="AlphaFoldDB" id="A0A1G6HH04"/>
<keyword evidence="1 3" id="KW-0808">Transferase</keyword>
<dbReference type="PANTHER" id="PTHR45947">
    <property type="entry name" value="SULFOQUINOVOSYL TRANSFERASE SQD2"/>
    <property type="match status" value="1"/>
</dbReference>
<dbReference type="InterPro" id="IPR050194">
    <property type="entry name" value="Glycosyltransferase_grp1"/>
</dbReference>
<evidence type="ECO:0000313" key="3">
    <source>
        <dbReference type="EMBL" id="SDB93454.1"/>
    </source>
</evidence>
<evidence type="ECO:0000313" key="4">
    <source>
        <dbReference type="Proteomes" id="UP000199086"/>
    </source>
</evidence>
<dbReference type="RefSeq" id="WP_092612273.1">
    <property type="nucleotide sequence ID" value="NZ_FMYF01000010.1"/>
</dbReference>
<dbReference type="GO" id="GO:0016757">
    <property type="term" value="F:glycosyltransferase activity"/>
    <property type="evidence" value="ECO:0007669"/>
    <property type="project" value="InterPro"/>
</dbReference>
<dbReference type="EMBL" id="FMYF01000010">
    <property type="protein sequence ID" value="SDB93454.1"/>
    <property type="molecule type" value="Genomic_DNA"/>
</dbReference>
<organism evidence="3 4">
    <name type="scientific">Raineyella antarctica</name>
    <dbReference type="NCBI Taxonomy" id="1577474"/>
    <lineage>
        <taxon>Bacteria</taxon>
        <taxon>Bacillati</taxon>
        <taxon>Actinomycetota</taxon>
        <taxon>Actinomycetes</taxon>
        <taxon>Propionibacteriales</taxon>
        <taxon>Propionibacteriaceae</taxon>
        <taxon>Raineyella</taxon>
    </lineage>
</organism>
<dbReference type="PANTHER" id="PTHR45947:SF3">
    <property type="entry name" value="SULFOQUINOVOSYL TRANSFERASE SQD2"/>
    <property type="match status" value="1"/>
</dbReference>
<name>A0A1G6HH04_9ACTN</name>
<dbReference type="Pfam" id="PF00534">
    <property type="entry name" value="Glycos_transf_1"/>
    <property type="match status" value="1"/>
</dbReference>
<gene>
    <name evidence="3" type="ORF">GA0111570_1106</name>
</gene>
<evidence type="ECO:0000256" key="1">
    <source>
        <dbReference type="ARBA" id="ARBA00022679"/>
    </source>
</evidence>
<accession>A0A1G6HH04</accession>
<keyword evidence="4" id="KW-1185">Reference proteome</keyword>
<dbReference type="STRING" id="1577474.GA0111570_1106"/>
<protein>
    <submittedName>
        <fullName evidence="3">Glycosyl transferases group 1</fullName>
    </submittedName>
</protein>
<dbReference type="Proteomes" id="UP000199086">
    <property type="component" value="Unassembled WGS sequence"/>
</dbReference>
<proteinExistence type="predicted"/>
<dbReference type="Gene3D" id="3.40.50.2000">
    <property type="entry name" value="Glycogen Phosphorylase B"/>
    <property type="match status" value="2"/>
</dbReference>
<dbReference type="OrthoDB" id="3861448at2"/>
<feature type="domain" description="Glycosyl transferase family 1" evidence="2">
    <location>
        <begin position="162"/>
        <end position="330"/>
    </location>
</feature>
<sequence>MRILICPHQMGMGGSQLNAVELASAIREYGHEPLVYSPPGVLTEIVRDAGLTWIEAPPPDSPGLAWSRRLANVVRLWDVQLLHVYEWRTCLQAAFGSGRRVPMLMSVMSMEVPSFLPTHLPIVVGTPQLQQRMLAQGRTAHLLEPPVDMDRFHTVDASSARAGWGISEDELVIGVVSMLTTDLEKLQGVLEAIRVVDRLSADHPLRLLIAGDGEGRAAVEARAQAVNARHGRTVIQPLGFQLDSAPVYSAADIVLGMGSSAIKGMAHAKPLVVHGEAGFWKVLDETTAHDFLHAGWYGHGGDGARDLVTALTRLVESPALRHRLGAYGRNLVIDRYDASRAAAHLATIYSDTVLDRCPRTTQMRSLTRSAMTGARYYAAMRMGSVVAREEWARQGAYA</sequence>